<sequence length="48" mass="5418">MNPSLHLTDLRKGDILILHRQDKGPTEELITHVAMVAENSIEDDASHR</sequence>
<proteinExistence type="predicted"/>
<comment type="caution">
    <text evidence="1">The sequence shown here is derived from an EMBL/GenBank/DDBJ whole genome shotgun (WGS) entry which is preliminary data.</text>
</comment>
<dbReference type="EMBL" id="JBEWTB010000002">
    <property type="protein sequence ID" value="MET4758534.1"/>
    <property type="molecule type" value="Genomic_DNA"/>
</dbReference>
<dbReference type="Proteomes" id="UP001549366">
    <property type="component" value="Unassembled WGS sequence"/>
</dbReference>
<evidence type="ECO:0000313" key="1">
    <source>
        <dbReference type="EMBL" id="MET4758534.1"/>
    </source>
</evidence>
<organism evidence="1 2">
    <name type="scientific">Endozoicomonas lisbonensis</name>
    <dbReference type="NCBI Taxonomy" id="3120522"/>
    <lineage>
        <taxon>Bacteria</taxon>
        <taxon>Pseudomonadati</taxon>
        <taxon>Pseudomonadota</taxon>
        <taxon>Gammaproteobacteria</taxon>
        <taxon>Oceanospirillales</taxon>
        <taxon>Endozoicomonadaceae</taxon>
        <taxon>Endozoicomonas</taxon>
    </lineage>
</organism>
<protein>
    <submittedName>
        <fullName evidence="1">Uncharacterized protein</fullName>
    </submittedName>
</protein>
<keyword evidence="2" id="KW-1185">Reference proteome</keyword>
<name>A0ABV2SN35_9GAMM</name>
<accession>A0ABV2SN35</accession>
<gene>
    <name evidence="1" type="ORF">V5J35_003726</name>
</gene>
<reference evidence="1 2" key="1">
    <citation type="submission" date="2024-06" db="EMBL/GenBank/DDBJ databases">
        <title>Genomic Encyclopedia of Type Strains, Phase V (KMG-V): Genome sequencing to study the core and pangenomes of soil and plant-associated prokaryotes.</title>
        <authorList>
            <person name="Whitman W."/>
        </authorList>
    </citation>
    <scope>NUCLEOTIDE SEQUENCE [LARGE SCALE GENOMIC DNA]</scope>
    <source>
        <strain evidence="1 2">NE40</strain>
    </source>
</reference>
<evidence type="ECO:0000313" key="2">
    <source>
        <dbReference type="Proteomes" id="UP001549366"/>
    </source>
</evidence>